<dbReference type="AlphaFoldDB" id="A9D5C6"/>
<feature type="domain" description="Metallo-beta-lactamase" evidence="2">
    <location>
        <begin position="30"/>
        <end position="221"/>
    </location>
</feature>
<comment type="caution">
    <text evidence="3">The sequence shown here is derived from an EMBL/GenBank/DDBJ whole genome shotgun (WGS) entry which is preliminary data.</text>
</comment>
<reference evidence="3 4" key="2">
    <citation type="submission" date="2012-06" db="EMBL/GenBank/DDBJ databases">
        <authorList>
            <person name="Fiebig A."/>
        </authorList>
    </citation>
    <scope>NUCLEOTIDE SEQUENCE [LARGE SCALE GENOMIC DNA]</scope>
    <source>
        <strain evidence="3 4">DFL-43</strain>
    </source>
</reference>
<dbReference type="InterPro" id="IPR001279">
    <property type="entry name" value="Metallo-B-lactamas"/>
</dbReference>
<dbReference type="EMBL" id="ABIA03000002">
    <property type="protein sequence ID" value="EDQ34086.1"/>
    <property type="molecule type" value="Genomic_DNA"/>
</dbReference>
<dbReference type="SUPFAM" id="SSF56281">
    <property type="entry name" value="Metallo-hydrolase/oxidoreductase"/>
    <property type="match status" value="1"/>
</dbReference>
<proteinExistence type="inferred from homology"/>
<evidence type="ECO:0000313" key="4">
    <source>
        <dbReference type="Proteomes" id="UP000004291"/>
    </source>
</evidence>
<name>A9D5C6_HOEPD</name>
<evidence type="ECO:0000313" key="3">
    <source>
        <dbReference type="EMBL" id="EDQ34086.1"/>
    </source>
</evidence>
<evidence type="ECO:0000259" key="2">
    <source>
        <dbReference type="SMART" id="SM00849"/>
    </source>
</evidence>
<dbReference type="eggNOG" id="COG0491">
    <property type="taxonomic scope" value="Bacteria"/>
</dbReference>
<dbReference type="RefSeq" id="WP_007197089.1">
    <property type="nucleotide sequence ID" value="NZ_CM002917.1"/>
</dbReference>
<dbReference type="HOGENOM" id="CLU_030571_0_2_5"/>
<dbReference type="GO" id="GO:0016787">
    <property type="term" value="F:hydrolase activity"/>
    <property type="evidence" value="ECO:0007669"/>
    <property type="project" value="UniProtKB-KW"/>
</dbReference>
<evidence type="ECO:0000256" key="1">
    <source>
        <dbReference type="ARBA" id="ARBA00005250"/>
    </source>
</evidence>
<protein>
    <submittedName>
        <fullName evidence="3">Zn-dependent hydrolase, including glyoxylase</fullName>
    </submittedName>
</protein>
<dbReference type="PANTHER" id="PTHR42951">
    <property type="entry name" value="METALLO-BETA-LACTAMASE DOMAIN-CONTAINING"/>
    <property type="match status" value="1"/>
</dbReference>
<dbReference type="InterPro" id="IPR050855">
    <property type="entry name" value="NDM-1-like"/>
</dbReference>
<dbReference type="CDD" id="cd07712">
    <property type="entry name" value="MBLAC2-like_MBL-fold"/>
    <property type="match status" value="1"/>
</dbReference>
<dbReference type="Gene3D" id="3.60.15.10">
    <property type="entry name" value="Ribonuclease Z/Hydroxyacylglutathione hydrolase-like"/>
    <property type="match status" value="1"/>
</dbReference>
<dbReference type="GO" id="GO:0017001">
    <property type="term" value="P:antibiotic catabolic process"/>
    <property type="evidence" value="ECO:0007669"/>
    <property type="project" value="UniProtKB-ARBA"/>
</dbReference>
<gene>
    <name evidence="3" type="ORF">HPDFL43_06515</name>
</gene>
<dbReference type="STRING" id="411684.HPDFL43_06515"/>
<comment type="similarity">
    <text evidence="1">Belongs to the metallo-beta-lactamase superfamily. Class-B beta-lactamase family.</text>
</comment>
<organism evidence="3 4">
    <name type="scientific">Hoeflea phototrophica (strain DSM 17068 / NCIMB 14078 / DFL-43)</name>
    <dbReference type="NCBI Taxonomy" id="411684"/>
    <lineage>
        <taxon>Bacteria</taxon>
        <taxon>Pseudomonadati</taxon>
        <taxon>Pseudomonadota</taxon>
        <taxon>Alphaproteobacteria</taxon>
        <taxon>Hyphomicrobiales</taxon>
        <taxon>Rhizobiaceae</taxon>
        <taxon>Hoeflea</taxon>
    </lineage>
</organism>
<dbReference type="Pfam" id="PF00753">
    <property type="entry name" value="Lactamase_B"/>
    <property type="match status" value="1"/>
</dbReference>
<keyword evidence="4" id="KW-1185">Reference proteome</keyword>
<dbReference type="SMART" id="SM00849">
    <property type="entry name" value="Lactamase_B"/>
    <property type="match status" value="1"/>
</dbReference>
<dbReference type="PANTHER" id="PTHR42951:SF4">
    <property type="entry name" value="ACYL-COENZYME A THIOESTERASE MBLAC2"/>
    <property type="match status" value="1"/>
</dbReference>
<dbReference type="Proteomes" id="UP000004291">
    <property type="component" value="Chromosome"/>
</dbReference>
<sequence>MISEKDWYETIPFADGITLIHEPWMPFFFRCNMWHIRGRDRDLLVDTGLGAFPLRRNVPILNERPVLCVSSHTHFDHIGMTAEFEERLVHPLEADILADPRNDATLFEYYAHDGRDAELFIAPPEGWDAQSYSIKPAPATGLLEHGQRIDLGDRSFEVLHTPGHSPGHISLWEEATGTLIAQDVIYDGALVTDCDGADMADYRRSMKMLSEYQPRIVHGGHFPSFGAVRFHQLIAEFLHEAG</sequence>
<dbReference type="OrthoDB" id="9802991at2"/>
<reference evidence="3 4" key="1">
    <citation type="submission" date="2007-10" db="EMBL/GenBank/DDBJ databases">
        <authorList>
            <person name="Wagner-Dobler I."/>
            <person name="Ferriera S."/>
            <person name="Johnson J."/>
            <person name="Kravitz S."/>
            <person name="Beeson K."/>
            <person name="Sutton G."/>
            <person name="Rogers Y.-H."/>
            <person name="Friedman R."/>
            <person name="Frazier M."/>
            <person name="Venter J.C."/>
        </authorList>
    </citation>
    <scope>NUCLEOTIDE SEQUENCE [LARGE SCALE GENOMIC DNA]</scope>
    <source>
        <strain evidence="3 4">DFL-43</strain>
    </source>
</reference>
<dbReference type="InterPro" id="IPR036866">
    <property type="entry name" value="RibonucZ/Hydroxyglut_hydro"/>
</dbReference>
<accession>A9D5C6</accession>
<keyword evidence="3" id="KW-0378">Hydrolase</keyword>